<keyword evidence="3" id="KW-1185">Reference proteome</keyword>
<name>A0A1A9F229_9GAMM</name>
<feature type="transmembrane region" description="Helical" evidence="1">
    <location>
        <begin position="87"/>
        <end position="107"/>
    </location>
</feature>
<accession>A0A1A9F229</accession>
<organism evidence="2 3">
    <name type="scientific">Marinobacterium aestuarii</name>
    <dbReference type="NCBI Taxonomy" id="1821621"/>
    <lineage>
        <taxon>Bacteria</taxon>
        <taxon>Pseudomonadati</taxon>
        <taxon>Pseudomonadota</taxon>
        <taxon>Gammaproteobacteria</taxon>
        <taxon>Oceanospirillales</taxon>
        <taxon>Oceanospirillaceae</taxon>
        <taxon>Marinobacterium</taxon>
    </lineage>
</organism>
<evidence type="ECO:0000313" key="2">
    <source>
        <dbReference type="EMBL" id="ANG63793.1"/>
    </source>
</evidence>
<sequence length="208" mass="23926">MAQKIPNPVSYDAKKDAFCCGQRRFGLGYQKRFSTAEDALLFVRENAASCPVLQPHLLQLNDFHYGHWARQLEAVQRHPRRLTPSPLVWLLHALAVFLCVPLARSITANQLWHPPGWLLTPLQSLSNQLSELLSLSWRWQVEIRVPLFWLLLVPLMLLALLLSRALVERIRGADLRLELRALLLWLLPLLYGVIYLLVYVIAALLLRS</sequence>
<dbReference type="EMBL" id="CP015839">
    <property type="protein sequence ID" value="ANG63793.1"/>
    <property type="molecule type" value="Genomic_DNA"/>
</dbReference>
<dbReference type="KEGG" id="mars:A8C75_15800"/>
<dbReference type="RefSeq" id="WP_067384544.1">
    <property type="nucleotide sequence ID" value="NZ_CP015839.1"/>
</dbReference>
<proteinExistence type="predicted"/>
<reference evidence="3" key="1">
    <citation type="submission" date="2016-05" db="EMBL/GenBank/DDBJ databases">
        <authorList>
            <person name="Baek K."/>
            <person name="Yang S.-J."/>
        </authorList>
    </citation>
    <scope>NUCLEOTIDE SEQUENCE [LARGE SCALE GENOMIC DNA]</scope>
    <source>
        <strain evidence="3">ST58-10</strain>
    </source>
</reference>
<keyword evidence="1" id="KW-1133">Transmembrane helix</keyword>
<protein>
    <submittedName>
        <fullName evidence="2">Uncharacterized protein</fullName>
    </submittedName>
</protein>
<evidence type="ECO:0000256" key="1">
    <source>
        <dbReference type="SAM" id="Phobius"/>
    </source>
</evidence>
<feature type="transmembrane region" description="Helical" evidence="1">
    <location>
        <begin position="179"/>
        <end position="206"/>
    </location>
</feature>
<keyword evidence="1" id="KW-0812">Transmembrane</keyword>
<evidence type="ECO:0000313" key="3">
    <source>
        <dbReference type="Proteomes" id="UP000078070"/>
    </source>
</evidence>
<gene>
    <name evidence="2" type="ORF">A8C75_15800</name>
</gene>
<dbReference type="Proteomes" id="UP000078070">
    <property type="component" value="Chromosome"/>
</dbReference>
<keyword evidence="1" id="KW-0472">Membrane</keyword>
<reference evidence="2 3" key="2">
    <citation type="journal article" date="2018" name="Int. J. Syst. Evol. Microbiol.">
        <title>Marinobacterium aestuarii sp. nov., a benzene-degrading marine bacterium isolated from estuary sediment.</title>
        <authorList>
            <person name="Bae S.S."/>
            <person name="Jung J."/>
            <person name="Chung D."/>
            <person name="Baek K."/>
        </authorList>
    </citation>
    <scope>NUCLEOTIDE SEQUENCE [LARGE SCALE GENOMIC DNA]</scope>
    <source>
        <strain evidence="2 3">ST58-10</strain>
    </source>
</reference>
<dbReference type="AlphaFoldDB" id="A0A1A9F229"/>
<dbReference type="OrthoDB" id="6089454at2"/>
<feature type="transmembrane region" description="Helical" evidence="1">
    <location>
        <begin position="147"/>
        <end position="167"/>
    </location>
</feature>